<dbReference type="GO" id="GO:0030425">
    <property type="term" value="C:dendrite"/>
    <property type="evidence" value="ECO:0007669"/>
    <property type="project" value="TreeGrafter"/>
</dbReference>
<keyword evidence="8" id="KW-0128">Catecholamine metabolism</keyword>
<feature type="binding site" evidence="10">
    <location>
        <position position="156"/>
    </location>
    <ligand>
        <name>S-adenosyl-L-methionine</name>
        <dbReference type="ChEBI" id="CHEBI:59789"/>
    </ligand>
</feature>
<feature type="binding site" evidence="10">
    <location>
        <position position="207"/>
    </location>
    <ligand>
        <name>S-adenosyl-L-methionine</name>
        <dbReference type="ChEBI" id="CHEBI:59789"/>
    </ligand>
</feature>
<evidence type="ECO:0000256" key="13">
    <source>
        <dbReference type="SAM" id="Phobius"/>
    </source>
</evidence>
<feature type="binding site" evidence="10">
    <location>
        <position position="138"/>
    </location>
    <ligand>
        <name>S-adenosyl-L-methionine</name>
        <dbReference type="ChEBI" id="CHEBI:59789"/>
    </ligand>
</feature>
<dbReference type="GO" id="GO:0000287">
    <property type="term" value="F:magnesium ion binding"/>
    <property type="evidence" value="ECO:0007669"/>
    <property type="project" value="InterPro"/>
</dbReference>
<keyword evidence="13" id="KW-0812">Transmembrane</keyword>
<comment type="similarity">
    <text evidence="9">Belongs to the class I-like SAM-binding methyltransferase superfamily. Cation-dependent O-methyltransferase family.</text>
</comment>
<dbReference type="GO" id="GO:0030424">
    <property type="term" value="C:axon"/>
    <property type="evidence" value="ECO:0007669"/>
    <property type="project" value="TreeGrafter"/>
</dbReference>
<dbReference type="GO" id="GO:0016020">
    <property type="term" value="C:membrane"/>
    <property type="evidence" value="ECO:0007669"/>
    <property type="project" value="TreeGrafter"/>
</dbReference>
<evidence type="ECO:0000256" key="10">
    <source>
        <dbReference type="PIRSR" id="PIRSR037177-1"/>
    </source>
</evidence>
<evidence type="ECO:0000256" key="8">
    <source>
        <dbReference type="ARBA" id="ARBA00022939"/>
    </source>
</evidence>
<feature type="binding site" evidence="11">
    <location>
        <position position="236"/>
    </location>
    <ligand>
        <name>substrate</name>
    </ligand>
</feature>
<evidence type="ECO:0000256" key="3">
    <source>
        <dbReference type="ARBA" id="ARBA00022679"/>
    </source>
</evidence>
<evidence type="ECO:0000256" key="6">
    <source>
        <dbReference type="ARBA" id="ARBA00022842"/>
    </source>
</evidence>
<dbReference type="EMBL" id="JAPFRF010000016">
    <property type="protein sequence ID" value="KAJ7309688.1"/>
    <property type="molecule type" value="Genomic_DNA"/>
</dbReference>
<feature type="transmembrane region" description="Helical" evidence="13">
    <location>
        <begin position="21"/>
        <end position="44"/>
    </location>
</feature>
<evidence type="ECO:0000313" key="14">
    <source>
        <dbReference type="EMBL" id="KAJ7309688.1"/>
    </source>
</evidence>
<dbReference type="InterPro" id="IPR002935">
    <property type="entry name" value="SAM_O-MeTrfase"/>
</dbReference>
<dbReference type="InterPro" id="IPR029063">
    <property type="entry name" value="SAM-dependent_MTases_sf"/>
</dbReference>
<gene>
    <name evidence="14" type="ORF">JRQ81_007748</name>
</gene>
<dbReference type="PROSITE" id="PS51682">
    <property type="entry name" value="SAM_OMT_I"/>
    <property type="match status" value="1"/>
</dbReference>
<keyword evidence="13" id="KW-1133">Transmembrane helix</keyword>
<feature type="binding site" evidence="12">
    <location>
        <position position="207"/>
    </location>
    <ligand>
        <name>Mg(2+)</name>
        <dbReference type="ChEBI" id="CHEBI:18420"/>
    </ligand>
</feature>
<dbReference type="GO" id="GO:0016206">
    <property type="term" value="F:catechol O-methyltransferase activity"/>
    <property type="evidence" value="ECO:0007669"/>
    <property type="project" value="UniProtKB-EC"/>
</dbReference>
<dbReference type="EC" id="2.1.1.6" evidence="1"/>
<dbReference type="SUPFAM" id="SSF53335">
    <property type="entry name" value="S-adenosyl-L-methionine-dependent methyltransferases"/>
    <property type="match status" value="1"/>
</dbReference>
<evidence type="ECO:0000256" key="11">
    <source>
        <dbReference type="PIRSR" id="PIRSR037177-2"/>
    </source>
</evidence>
<dbReference type="PANTHER" id="PTHR43836:SF3">
    <property type="entry name" value="CATECHOL O-METHYLTRANSFERASE"/>
    <property type="match status" value="1"/>
</dbReference>
<keyword evidence="6 12" id="KW-0460">Magnesium</keyword>
<reference evidence="14" key="1">
    <citation type="journal article" date="2023" name="DNA Res.">
        <title>Chromosome-level genome assembly of Phrynocephalus forsythii using third-generation DNA sequencing and Hi-C analysis.</title>
        <authorList>
            <person name="Qi Y."/>
            <person name="Zhao W."/>
            <person name="Zhao Y."/>
            <person name="Niu C."/>
            <person name="Cao S."/>
            <person name="Zhang Y."/>
        </authorList>
    </citation>
    <scope>NUCLEOTIDE SEQUENCE</scope>
    <source>
        <tissue evidence="14">Muscle</tissue>
    </source>
</reference>
<dbReference type="PANTHER" id="PTHR43836">
    <property type="entry name" value="CATECHOL O-METHYLTRANSFERASE 1-RELATED"/>
    <property type="match status" value="1"/>
</dbReference>
<dbReference type="FunFam" id="3.40.50.150:FF:000054">
    <property type="entry name" value="Catechol O-methyltransferase"/>
    <property type="match status" value="1"/>
</dbReference>
<evidence type="ECO:0000256" key="5">
    <source>
        <dbReference type="ARBA" id="ARBA00022723"/>
    </source>
</evidence>
<accession>A0A9Q0XCD9</accession>
<evidence type="ECO:0000256" key="1">
    <source>
        <dbReference type="ARBA" id="ARBA00012880"/>
    </source>
</evidence>
<feature type="binding site" evidence="12">
    <location>
        <position position="235"/>
    </location>
    <ligand>
        <name>Mg(2+)</name>
        <dbReference type="ChEBI" id="CHEBI:18420"/>
    </ligand>
</feature>
<comment type="caution">
    <text evidence="14">The sequence shown here is derived from an EMBL/GenBank/DDBJ whole genome shotgun (WGS) entry which is preliminary data.</text>
</comment>
<keyword evidence="13" id="KW-0472">Membrane</keyword>
<proteinExistence type="inferred from homology"/>
<dbReference type="GO" id="GO:0032259">
    <property type="term" value="P:methylation"/>
    <property type="evidence" value="ECO:0007669"/>
    <property type="project" value="UniProtKB-KW"/>
</dbReference>
<feature type="binding site" evidence="10">
    <location>
        <position position="108"/>
    </location>
    <ligand>
        <name>S-adenosyl-L-methionine</name>
        <dbReference type="ChEBI" id="CHEBI:59789"/>
    </ligand>
</feature>
<name>A0A9Q0XCD9_9SAUR</name>
<feature type="binding site" evidence="11">
    <location>
        <position position="265"/>
    </location>
    <ligand>
        <name>substrate</name>
    </ligand>
</feature>
<dbReference type="GO" id="GO:0032502">
    <property type="term" value="P:developmental process"/>
    <property type="evidence" value="ECO:0007669"/>
    <property type="project" value="TreeGrafter"/>
</dbReference>
<keyword evidence="4 10" id="KW-0949">S-adenosyl-L-methionine</keyword>
<protein>
    <recommendedName>
        <fullName evidence="1">catechol O-methyltransferase</fullName>
        <ecNumber evidence="1">2.1.1.6</ecNumber>
    </recommendedName>
</protein>
<keyword evidence="7" id="KW-0531">Neurotransmitter degradation</keyword>
<organism evidence="14 15">
    <name type="scientific">Phrynocephalus forsythii</name>
    <dbReference type="NCBI Taxonomy" id="171643"/>
    <lineage>
        <taxon>Eukaryota</taxon>
        <taxon>Metazoa</taxon>
        <taxon>Chordata</taxon>
        <taxon>Craniata</taxon>
        <taxon>Vertebrata</taxon>
        <taxon>Euteleostomi</taxon>
        <taxon>Lepidosauria</taxon>
        <taxon>Squamata</taxon>
        <taxon>Bifurcata</taxon>
        <taxon>Unidentata</taxon>
        <taxon>Episquamata</taxon>
        <taxon>Toxicofera</taxon>
        <taxon>Iguania</taxon>
        <taxon>Acrodonta</taxon>
        <taxon>Agamidae</taxon>
        <taxon>Agaminae</taxon>
        <taxon>Phrynocephalus</taxon>
    </lineage>
</organism>
<dbReference type="GO" id="GO:0042424">
    <property type="term" value="P:catecholamine catabolic process"/>
    <property type="evidence" value="ECO:0007669"/>
    <property type="project" value="TreeGrafter"/>
</dbReference>
<dbReference type="GO" id="GO:0042417">
    <property type="term" value="P:dopamine metabolic process"/>
    <property type="evidence" value="ECO:0007669"/>
    <property type="project" value="TreeGrafter"/>
</dbReference>
<feature type="binding site" evidence="11">
    <location>
        <position position="210"/>
    </location>
    <ligand>
        <name>substrate</name>
    </ligand>
</feature>
<dbReference type="OrthoDB" id="186626at2759"/>
<evidence type="ECO:0000256" key="4">
    <source>
        <dbReference type="ARBA" id="ARBA00022691"/>
    </source>
</evidence>
<comment type="cofactor">
    <cofactor evidence="12">
        <name>Mg(2+)</name>
        <dbReference type="ChEBI" id="CHEBI:18420"/>
    </cofactor>
    <text evidence="12">Binds 1 Mg(2+) ion per subunit.</text>
</comment>
<dbReference type="CDD" id="cd02440">
    <property type="entry name" value="AdoMet_MTases"/>
    <property type="match status" value="1"/>
</dbReference>
<dbReference type="Proteomes" id="UP001142489">
    <property type="component" value="Unassembled WGS sequence"/>
</dbReference>
<keyword evidence="3" id="KW-0808">Transferase</keyword>
<keyword evidence="15" id="KW-1185">Reference proteome</keyword>
<evidence type="ECO:0000256" key="7">
    <source>
        <dbReference type="ARBA" id="ARBA00022867"/>
    </source>
</evidence>
<evidence type="ECO:0000256" key="2">
    <source>
        <dbReference type="ARBA" id="ARBA00022603"/>
    </source>
</evidence>
<evidence type="ECO:0000256" key="12">
    <source>
        <dbReference type="PIRSR" id="PIRSR037177-3"/>
    </source>
</evidence>
<keyword evidence="2" id="KW-0489">Methyltransferase</keyword>
<sequence>MQWLVNAKKLTWRNKLMLENWILTILVSVGVGSVLFLAALFMLLRNNAHANVFWNELVLEKITNFVMDQSKEQRILNSVSYNAIKGDPESVLACIDKYCSQNEWAMNVGDEKGLILDKIVKEADPTVALELGTYCGYSAVRIARLLKPNARLFSIEFNAEFVPIAKEIIEIAGLQDKVTILEGHAQDIIPRLKTQYNMDTLDFVFLDHWKDRYAPDTILLEECGLLRKGSILLADNIIFPGAPDFLKHVRNNIHYECTHYPSHLEYMKAPDAMEKAVYLG</sequence>
<dbReference type="PIRSF" id="PIRSF037177">
    <property type="entry name" value="Catechol_O-mtfrase_euk"/>
    <property type="match status" value="1"/>
</dbReference>
<keyword evidence="5 12" id="KW-0479">Metal-binding</keyword>
<evidence type="ECO:0000256" key="9">
    <source>
        <dbReference type="ARBA" id="ARBA00023453"/>
    </source>
</evidence>
<dbReference type="InterPro" id="IPR017128">
    <property type="entry name" value="Catechol_O-MeTrfase_euk"/>
</dbReference>
<evidence type="ECO:0000313" key="15">
    <source>
        <dbReference type="Proteomes" id="UP001142489"/>
    </source>
</evidence>
<dbReference type="Gene3D" id="3.40.50.150">
    <property type="entry name" value="Vaccinia Virus protein VP39"/>
    <property type="match status" value="1"/>
</dbReference>
<feature type="binding site" evidence="12">
    <location>
        <position position="236"/>
    </location>
    <ligand>
        <name>Mg(2+)</name>
        <dbReference type="ChEBI" id="CHEBI:18420"/>
    </ligand>
</feature>
<dbReference type="AlphaFoldDB" id="A0A9Q0XCD9"/>
<dbReference type="Pfam" id="PF01596">
    <property type="entry name" value="Methyltransf_3"/>
    <property type="match status" value="1"/>
</dbReference>